<comment type="caution">
    <text evidence="1">The sequence shown here is derived from an EMBL/GenBank/DDBJ whole genome shotgun (WGS) entry which is preliminary data.</text>
</comment>
<proteinExistence type="predicted"/>
<name>A0AAE3NMH4_9RHOB</name>
<accession>A0AAE3NMH4</accession>
<keyword evidence="2" id="KW-1185">Reference proteome</keyword>
<evidence type="ECO:0000313" key="1">
    <source>
        <dbReference type="EMBL" id="MDF0600043.1"/>
    </source>
</evidence>
<reference evidence="1" key="1">
    <citation type="submission" date="2023-03" db="EMBL/GenBank/DDBJ databases">
        <title>Multiphase analysis and comparison of six strains from genera Psychromarinibacter, Lutimaribacter, and Maritimibacter, including a novel species: Psychromarinibacter sediminicola sp. nov.</title>
        <authorList>
            <person name="Wang Y.-H."/>
            <person name="Ye M.-Q."/>
            <person name="Du Z.-J."/>
        </authorList>
    </citation>
    <scope>NUCLEOTIDE SEQUENCE</scope>
    <source>
        <strain evidence="1">C21-152</strain>
    </source>
</reference>
<dbReference type="RefSeq" id="WP_275566187.1">
    <property type="nucleotide sequence ID" value="NZ_JARGYC010000008.1"/>
</dbReference>
<organism evidence="1 2">
    <name type="scientific">Psychromarinibacter sediminicola</name>
    <dbReference type="NCBI Taxonomy" id="3033385"/>
    <lineage>
        <taxon>Bacteria</taxon>
        <taxon>Pseudomonadati</taxon>
        <taxon>Pseudomonadota</taxon>
        <taxon>Alphaproteobacteria</taxon>
        <taxon>Rhodobacterales</taxon>
        <taxon>Paracoccaceae</taxon>
        <taxon>Psychromarinibacter</taxon>
    </lineage>
</organism>
<dbReference type="InterPro" id="IPR025187">
    <property type="entry name" value="DUF4112"/>
</dbReference>
<gene>
    <name evidence="1" type="ORF">P1J78_04795</name>
</gene>
<dbReference type="PANTHER" id="PTHR35519:SF2">
    <property type="entry name" value="PH DOMAIN PROTEIN"/>
    <property type="match status" value="1"/>
</dbReference>
<dbReference type="PANTHER" id="PTHR35519">
    <property type="entry name" value="MEMBRANE PROTEINS"/>
    <property type="match status" value="1"/>
</dbReference>
<sequence>MQADTAHGVQRRPAARPRPLSAYRRDELARLEDLAHRMDTMFRIPMTEIRVGLDTILGLIPGIGDTATAIPAGYIVYRGYKLGAPKSLLVRMGVNAGIDWLIGSIPLVGDLFDLGFKANRRNVRLLRRHFERTAAPA</sequence>
<protein>
    <submittedName>
        <fullName evidence="1">DUF4112 domain-containing protein</fullName>
    </submittedName>
</protein>
<evidence type="ECO:0000313" key="2">
    <source>
        <dbReference type="Proteomes" id="UP001220964"/>
    </source>
</evidence>
<dbReference type="Proteomes" id="UP001220964">
    <property type="component" value="Unassembled WGS sequence"/>
</dbReference>
<dbReference type="AlphaFoldDB" id="A0AAE3NMH4"/>
<dbReference type="EMBL" id="JARGYC010000008">
    <property type="protein sequence ID" value="MDF0600043.1"/>
    <property type="molecule type" value="Genomic_DNA"/>
</dbReference>
<dbReference type="Pfam" id="PF13430">
    <property type="entry name" value="DUF4112"/>
    <property type="match status" value="1"/>
</dbReference>